<dbReference type="PANTHER" id="PTHR35371:SF2">
    <property type="entry name" value="MAPEG FAMILY PROTEIN"/>
    <property type="match status" value="1"/>
</dbReference>
<evidence type="ECO:0000256" key="2">
    <source>
        <dbReference type="ARBA" id="ARBA00022692"/>
    </source>
</evidence>
<feature type="transmembrane region" description="Helical" evidence="5">
    <location>
        <begin position="13"/>
        <end position="31"/>
    </location>
</feature>
<evidence type="ECO:0000256" key="5">
    <source>
        <dbReference type="SAM" id="Phobius"/>
    </source>
</evidence>
<dbReference type="PANTHER" id="PTHR35371">
    <property type="entry name" value="INNER MEMBRANE PROTEIN"/>
    <property type="match status" value="1"/>
</dbReference>
<dbReference type="AlphaFoldDB" id="A0A0B7KDY2"/>
<feature type="transmembrane region" description="Helical" evidence="5">
    <location>
        <begin position="105"/>
        <end position="127"/>
    </location>
</feature>
<evidence type="ECO:0000256" key="4">
    <source>
        <dbReference type="ARBA" id="ARBA00023136"/>
    </source>
</evidence>
<evidence type="ECO:0008006" key="7">
    <source>
        <dbReference type="Google" id="ProtNLM"/>
    </source>
</evidence>
<dbReference type="InterPro" id="IPR023352">
    <property type="entry name" value="MAPEG-like_dom_sf"/>
</dbReference>
<dbReference type="EMBL" id="CDPU01000056">
    <property type="protein sequence ID" value="CEO55748.1"/>
    <property type="molecule type" value="Genomic_DNA"/>
</dbReference>
<name>A0A0B7KDY2_BIOOC</name>
<keyword evidence="4 5" id="KW-0472">Membrane</keyword>
<proteinExistence type="predicted"/>
<dbReference type="Pfam" id="PF01124">
    <property type="entry name" value="MAPEG"/>
    <property type="match status" value="1"/>
</dbReference>
<comment type="subcellular location">
    <subcellularLocation>
        <location evidence="1">Membrane</location>
    </subcellularLocation>
</comment>
<organism evidence="6">
    <name type="scientific">Bionectria ochroleuca</name>
    <name type="common">Gliocladium roseum</name>
    <dbReference type="NCBI Taxonomy" id="29856"/>
    <lineage>
        <taxon>Eukaryota</taxon>
        <taxon>Fungi</taxon>
        <taxon>Dikarya</taxon>
        <taxon>Ascomycota</taxon>
        <taxon>Pezizomycotina</taxon>
        <taxon>Sordariomycetes</taxon>
        <taxon>Hypocreomycetidae</taxon>
        <taxon>Hypocreales</taxon>
        <taxon>Bionectriaceae</taxon>
        <taxon>Clonostachys</taxon>
    </lineage>
</organism>
<keyword evidence="3 5" id="KW-1133">Transmembrane helix</keyword>
<dbReference type="GO" id="GO:0016020">
    <property type="term" value="C:membrane"/>
    <property type="evidence" value="ECO:0007669"/>
    <property type="project" value="UniProtKB-SubCell"/>
</dbReference>
<protein>
    <recommendedName>
        <fullName evidence="7">MAPEG family protein</fullName>
    </recommendedName>
</protein>
<gene>
    <name evidence="6" type="ORF">BN869_000011806_1</name>
</gene>
<dbReference type="SUPFAM" id="SSF161084">
    <property type="entry name" value="MAPEG domain-like"/>
    <property type="match status" value="1"/>
</dbReference>
<evidence type="ECO:0000256" key="3">
    <source>
        <dbReference type="ARBA" id="ARBA00022989"/>
    </source>
</evidence>
<dbReference type="InterPro" id="IPR001129">
    <property type="entry name" value="Membr-assoc_MAPEG"/>
</dbReference>
<evidence type="ECO:0000313" key="6">
    <source>
        <dbReference type="EMBL" id="CEO55748.1"/>
    </source>
</evidence>
<keyword evidence="2 5" id="KW-0812">Transmembrane</keyword>
<evidence type="ECO:0000256" key="1">
    <source>
        <dbReference type="ARBA" id="ARBA00004370"/>
    </source>
</evidence>
<accession>A0A0B7KDY2</accession>
<reference evidence="6" key="1">
    <citation type="submission" date="2015-01" db="EMBL/GenBank/DDBJ databases">
        <authorList>
            <person name="Durling Mikael"/>
        </authorList>
    </citation>
    <scope>NUCLEOTIDE SEQUENCE</scope>
</reference>
<sequence>MFQIGLNSTSNRFAVPAAFLTWGWAYAYLMLSSRTPKQWYGLDHQGSPREDLAKYGEAAVRDGKLTRTQLGRIQRLEAASANSIDGYAFFGLSVIFATVAEVPTASIAVACSVYSVARIAYGLVYVFVEDDWWSQIRGLIWWTCNASCLYLVWAGTQSSSN</sequence>
<dbReference type="Gene3D" id="1.20.120.550">
    <property type="entry name" value="Membrane associated eicosanoid/glutathione metabolism-like domain"/>
    <property type="match status" value="1"/>
</dbReference>
<feature type="transmembrane region" description="Helical" evidence="5">
    <location>
        <begin position="139"/>
        <end position="156"/>
    </location>
</feature>